<dbReference type="Gene3D" id="2.30.110.10">
    <property type="entry name" value="Electron Transport, Fmn-binding Protein, Chain A"/>
    <property type="match status" value="1"/>
</dbReference>
<dbReference type="InterPro" id="IPR019595">
    <property type="entry name" value="DUF2470"/>
</dbReference>
<sequence>MDVIGFVGVSATGGSVRSAKGEGLARRRWRTAMSAENSRTNSHVVIEHHKGESEGDSPTYQLSLGERARTVVNTCSTGTLCTSSVRHDGVPFGSHVDYILDQDGRPIMLLANSAAHTGNLKKHNKISLFCQPPTSSGQSGGRATLIGSVERVSRVDLEELVDFFVERHPHAKEALTYAEAFHFYRMEVEDVYFVGGFGVAATWVPMEDYTKAEPDPIAFEATKLIDRLNSSGSEDMRRLCTIFCGIEDTFTASVVSLDRLGLDIRVTTEENTFEYRICFRENIGTSFDAQSGLVKLLQEAWEREHGYEDEWVDAPPPQVVRYFERKRERGAELTQ</sequence>
<evidence type="ECO:0000259" key="1">
    <source>
        <dbReference type="Pfam" id="PF10615"/>
    </source>
</evidence>
<dbReference type="InterPro" id="IPR055343">
    <property type="entry name" value="CREG_beta-barrel"/>
</dbReference>
<keyword evidence="4" id="KW-1185">Reference proteome</keyword>
<comment type="caution">
    <text evidence="3">The sequence shown here is derived from an EMBL/GenBank/DDBJ whole genome shotgun (WGS) entry which is preliminary data.</text>
</comment>
<dbReference type="AlphaFoldDB" id="A0AAV8V1E3"/>
<dbReference type="InterPro" id="IPR012349">
    <property type="entry name" value="Split_barrel_FMN-bd"/>
</dbReference>
<dbReference type="Gene3D" id="3.20.180.10">
    <property type="entry name" value="PNP-oxidase-like"/>
    <property type="match status" value="1"/>
</dbReference>
<organism evidence="3 4">
    <name type="scientific">Rhodosorus marinus</name>
    <dbReference type="NCBI Taxonomy" id="101924"/>
    <lineage>
        <taxon>Eukaryota</taxon>
        <taxon>Rhodophyta</taxon>
        <taxon>Stylonematophyceae</taxon>
        <taxon>Stylonematales</taxon>
        <taxon>Stylonemataceae</taxon>
        <taxon>Rhodosorus</taxon>
    </lineage>
</organism>
<dbReference type="GO" id="GO:0005737">
    <property type="term" value="C:cytoplasm"/>
    <property type="evidence" value="ECO:0007669"/>
    <property type="project" value="UniProtKB-ARBA"/>
</dbReference>
<dbReference type="Pfam" id="PF13883">
    <property type="entry name" value="CREG_beta-barrel"/>
    <property type="match status" value="1"/>
</dbReference>
<accession>A0AAV8V1E3</accession>
<dbReference type="EMBL" id="JAMWBK010000003">
    <property type="protein sequence ID" value="KAJ8907177.1"/>
    <property type="molecule type" value="Genomic_DNA"/>
</dbReference>
<feature type="domain" description="CREG-like beta-barrel" evidence="2">
    <location>
        <begin position="66"/>
        <end position="211"/>
    </location>
</feature>
<evidence type="ECO:0008006" key="5">
    <source>
        <dbReference type="Google" id="ProtNLM"/>
    </source>
</evidence>
<reference evidence="3 4" key="1">
    <citation type="journal article" date="2023" name="Nat. Commun.">
        <title>Origin of minicircular mitochondrial genomes in red algae.</title>
        <authorList>
            <person name="Lee Y."/>
            <person name="Cho C.H."/>
            <person name="Lee Y.M."/>
            <person name="Park S.I."/>
            <person name="Yang J.H."/>
            <person name="West J.A."/>
            <person name="Bhattacharya D."/>
            <person name="Yoon H.S."/>
        </authorList>
    </citation>
    <scope>NUCLEOTIDE SEQUENCE [LARGE SCALE GENOMIC DNA]</scope>
    <source>
        <strain evidence="3 4">CCMP1338</strain>
        <tissue evidence="3">Whole cell</tissue>
    </source>
</reference>
<name>A0AAV8V1E3_9RHOD</name>
<dbReference type="Proteomes" id="UP001157974">
    <property type="component" value="Unassembled WGS sequence"/>
</dbReference>
<evidence type="ECO:0000313" key="3">
    <source>
        <dbReference type="EMBL" id="KAJ8907177.1"/>
    </source>
</evidence>
<evidence type="ECO:0000259" key="2">
    <source>
        <dbReference type="Pfam" id="PF13883"/>
    </source>
</evidence>
<feature type="domain" description="DUF2470" evidence="1">
    <location>
        <begin position="223"/>
        <end position="296"/>
    </location>
</feature>
<protein>
    <recommendedName>
        <fullName evidence="5">DUF2470 domain-containing protein</fullName>
    </recommendedName>
</protein>
<proteinExistence type="predicted"/>
<evidence type="ECO:0000313" key="4">
    <source>
        <dbReference type="Proteomes" id="UP001157974"/>
    </source>
</evidence>
<gene>
    <name evidence="3" type="ORF">NDN08_003659</name>
</gene>
<dbReference type="InterPro" id="IPR037119">
    <property type="entry name" value="Haem_oxidase_HugZ-like_sf"/>
</dbReference>
<dbReference type="PANTHER" id="PTHR13343:SF24">
    <property type="entry name" value="OS07G0573800 PROTEIN"/>
    <property type="match status" value="1"/>
</dbReference>
<dbReference type="Pfam" id="PF10615">
    <property type="entry name" value="DUF2470"/>
    <property type="match status" value="1"/>
</dbReference>
<dbReference type="PANTHER" id="PTHR13343">
    <property type="entry name" value="CREG1 PROTEIN"/>
    <property type="match status" value="1"/>
</dbReference>
<dbReference type="SUPFAM" id="SSF50475">
    <property type="entry name" value="FMN-binding split barrel"/>
    <property type="match status" value="1"/>
</dbReference>